<dbReference type="InterPro" id="IPR008709">
    <property type="entry name" value="Neurochondrin"/>
</dbReference>
<reference evidence="3 4" key="1">
    <citation type="journal article" date="2017" name="Nat. Ecol. Evol.">
        <title>Scallop genome provides insights into evolution of bilaterian karyotype and development.</title>
        <authorList>
            <person name="Wang S."/>
            <person name="Zhang J."/>
            <person name="Jiao W."/>
            <person name="Li J."/>
            <person name="Xun X."/>
            <person name="Sun Y."/>
            <person name="Guo X."/>
            <person name="Huan P."/>
            <person name="Dong B."/>
            <person name="Zhang L."/>
            <person name="Hu X."/>
            <person name="Sun X."/>
            <person name="Wang J."/>
            <person name="Zhao C."/>
            <person name="Wang Y."/>
            <person name="Wang D."/>
            <person name="Huang X."/>
            <person name="Wang R."/>
            <person name="Lv J."/>
            <person name="Li Y."/>
            <person name="Zhang Z."/>
            <person name="Liu B."/>
            <person name="Lu W."/>
            <person name="Hui Y."/>
            <person name="Liang J."/>
            <person name="Zhou Z."/>
            <person name="Hou R."/>
            <person name="Li X."/>
            <person name="Liu Y."/>
            <person name="Li H."/>
            <person name="Ning X."/>
            <person name="Lin Y."/>
            <person name="Zhao L."/>
            <person name="Xing Q."/>
            <person name="Dou J."/>
            <person name="Li Y."/>
            <person name="Mao J."/>
            <person name="Guo H."/>
            <person name="Dou H."/>
            <person name="Li T."/>
            <person name="Mu C."/>
            <person name="Jiang W."/>
            <person name="Fu Q."/>
            <person name="Fu X."/>
            <person name="Miao Y."/>
            <person name="Liu J."/>
            <person name="Yu Q."/>
            <person name="Li R."/>
            <person name="Liao H."/>
            <person name="Li X."/>
            <person name="Kong Y."/>
            <person name="Jiang Z."/>
            <person name="Chourrout D."/>
            <person name="Li R."/>
            <person name="Bao Z."/>
        </authorList>
    </citation>
    <scope>NUCLEOTIDE SEQUENCE [LARGE SCALE GENOMIC DNA]</scope>
    <source>
        <strain evidence="3 4">PY_sf001</strain>
    </source>
</reference>
<evidence type="ECO:0000313" key="4">
    <source>
        <dbReference type="Proteomes" id="UP000242188"/>
    </source>
</evidence>
<comment type="similarity">
    <text evidence="1">Belongs to the neurochondrin family.</text>
</comment>
<evidence type="ECO:0000313" key="3">
    <source>
        <dbReference type="EMBL" id="OWF50874.1"/>
    </source>
</evidence>
<dbReference type="STRING" id="6573.A0A210QQ84"/>
<dbReference type="EMBL" id="NEDP02002420">
    <property type="protein sequence ID" value="OWF50874.1"/>
    <property type="molecule type" value="Genomic_DNA"/>
</dbReference>
<organism evidence="3 4">
    <name type="scientific">Mizuhopecten yessoensis</name>
    <name type="common">Japanese scallop</name>
    <name type="synonym">Patinopecten yessoensis</name>
    <dbReference type="NCBI Taxonomy" id="6573"/>
    <lineage>
        <taxon>Eukaryota</taxon>
        <taxon>Metazoa</taxon>
        <taxon>Spiralia</taxon>
        <taxon>Lophotrochozoa</taxon>
        <taxon>Mollusca</taxon>
        <taxon>Bivalvia</taxon>
        <taxon>Autobranchia</taxon>
        <taxon>Pteriomorphia</taxon>
        <taxon>Pectinida</taxon>
        <taxon>Pectinoidea</taxon>
        <taxon>Pectinidae</taxon>
        <taxon>Mizuhopecten</taxon>
    </lineage>
</organism>
<keyword evidence="4" id="KW-1185">Reference proteome</keyword>
<dbReference type="OrthoDB" id="8186546at2759"/>
<proteinExistence type="inferred from homology"/>
<dbReference type="Pfam" id="PF05536">
    <property type="entry name" value="Neurochondrin"/>
    <property type="match status" value="2"/>
</dbReference>
<dbReference type="GO" id="GO:0031175">
    <property type="term" value="P:neuron projection development"/>
    <property type="evidence" value="ECO:0007669"/>
    <property type="project" value="TreeGrafter"/>
</dbReference>
<name>A0A210QQ84_MIZYE</name>
<evidence type="ECO:0000256" key="1">
    <source>
        <dbReference type="ARBA" id="ARBA00006927"/>
    </source>
</evidence>
<sequence length="851" mass="94527">MEEPSSEMCLKVLRDAKSDNEKFAALLLIAKLTKAKPLSSEERNDLLSTVGLKFLTRLLKSKSAPEGCAASIYQSIALSILSGLCTEPHQIAQVGLKRNIEILNGIVLTNPGGTDGEDEVVTTMVADCYDILQNLASTAEGCDQLLANLTPITLCRIILDNLYGAERAEGVLRCMLSVVGPKVWLTHRQTKLLHSMMVHLVKSFNKFQDDNKFEMCGFLQQMLQSIPDDMVEECKKSTWLPVLVKTVREILTSRLGEDQRNPTLCLVAAMIDRLGVTTVLPPLTSDQQLLLVITHLSCIEIRMILENFPFEQVVEKADVLCSCYLLMENIIYYMTNSPSMKLDEKQVTQLHHAMVGSVNAILGFLREASEKETSNKYPEPVVIATIRVLGVWMSEETSALKEHTYALVPYLLKVCKQQVQSRKMAKVGGDGIKGCCNTPTGMSQQHNSQQDTTLTNQSQKSSVGKDNAGPVTSQDSPGSEVTQNINPAEENLLSSMEQCDIKCDDNKVSDISKQCEERNQSGQGNTADSNSVLESDILNNQNQRERNNNVTDISSHKSKSVSFSLEACGDCGSDDGLHDTGDNHSCDDVDLLRFLLPAFCHFMAEDESRQILLINHSQTLLVDYFKLCLSTVLEEEDSKQAKGSLLVVCGALMNLVVLEKDLISTDDDMHILCQVVMEAVPLLLNREEYLILWCNLVTLGMFLLLRQYKTSKVLSDQKSRFFVVVMSFVKGPFTIKSHKQKEVLQISDVYTPVWEDVSELWHLTLQAICECIPLSPVLSHTLLSTGVLPHWRKLLTKVSGKGVPDSVQDSILKLITAAVKTSPKVREVARTTGYPDISQTYKHTELQSLLT</sequence>
<dbReference type="Proteomes" id="UP000242188">
    <property type="component" value="Unassembled WGS sequence"/>
</dbReference>
<dbReference type="PANTHER" id="PTHR13109">
    <property type="entry name" value="NEUROCHONDRIN"/>
    <property type="match status" value="1"/>
</dbReference>
<evidence type="ECO:0000256" key="2">
    <source>
        <dbReference type="SAM" id="MobiDB-lite"/>
    </source>
</evidence>
<feature type="region of interest" description="Disordered" evidence="2">
    <location>
        <begin position="439"/>
        <end position="483"/>
    </location>
</feature>
<dbReference type="AlphaFoldDB" id="A0A210QQ84"/>
<dbReference type="GO" id="GO:0030425">
    <property type="term" value="C:dendrite"/>
    <property type="evidence" value="ECO:0007669"/>
    <property type="project" value="TreeGrafter"/>
</dbReference>
<accession>A0A210QQ84</accession>
<comment type="caution">
    <text evidence="3">The sequence shown here is derived from an EMBL/GenBank/DDBJ whole genome shotgun (WGS) entry which is preliminary data.</text>
</comment>
<gene>
    <name evidence="3" type="ORF">KP79_PYT13834</name>
</gene>
<dbReference type="PANTHER" id="PTHR13109:SF7">
    <property type="entry name" value="NEUROCHONDRIN"/>
    <property type="match status" value="1"/>
</dbReference>
<dbReference type="GO" id="GO:0048168">
    <property type="term" value="P:regulation of neuronal synaptic plasticity"/>
    <property type="evidence" value="ECO:0007669"/>
    <property type="project" value="TreeGrafter"/>
</dbReference>
<protein>
    <submittedName>
        <fullName evidence="3">Neurochondrin</fullName>
    </submittedName>
</protein>